<organism evidence="1">
    <name type="scientific">Siphoviridae sp. ctj495</name>
    <dbReference type="NCBI Taxonomy" id="2823592"/>
    <lineage>
        <taxon>Viruses</taxon>
        <taxon>Duplodnaviria</taxon>
        <taxon>Heunggongvirae</taxon>
        <taxon>Uroviricota</taxon>
        <taxon>Caudoviricetes</taxon>
    </lineage>
</organism>
<proteinExistence type="predicted"/>
<sequence>MSKKNPSVIDYFDLNGDLNEEAYEFEEVKLDEYIDKRSNVKPSWIGKYSHQMHFDLPDDTEVSFYKGLNIVYADINFAGGIRTILFKCRQKKNLTRFISRVLEIAQGDPSNVHPDFRA</sequence>
<protein>
    <submittedName>
        <fullName evidence="1">Uncharacterized protein</fullName>
    </submittedName>
</protein>
<evidence type="ECO:0000313" key="1">
    <source>
        <dbReference type="EMBL" id="DAD68110.1"/>
    </source>
</evidence>
<reference evidence="1" key="1">
    <citation type="journal article" date="2021" name="Proc. Natl. Acad. Sci. U.S.A.">
        <title>A Catalog of Tens of Thousands of Viruses from Human Metagenomes Reveals Hidden Associations with Chronic Diseases.</title>
        <authorList>
            <person name="Tisza M.J."/>
            <person name="Buck C.B."/>
        </authorList>
    </citation>
    <scope>NUCLEOTIDE SEQUENCE</scope>
    <source>
        <strain evidence="1">Ctj495</strain>
    </source>
</reference>
<accession>A0A8S5LDW0</accession>
<dbReference type="EMBL" id="BK014692">
    <property type="protein sequence ID" value="DAD68110.1"/>
    <property type="molecule type" value="Genomic_DNA"/>
</dbReference>
<name>A0A8S5LDW0_9CAUD</name>